<sequence>MPYTITFQEREGYLRVEMRGNRNTGDPAKYGRSAVDKIVAKCREAGYTRILIISYLTGDYPPFANYQVVSAMAQQAIPEEWKMAYVNLDPQSQKAVEFSETMATRKGFHARLFDNEPDALHWLISNNSRSTTKRMEL</sequence>
<organism evidence="1 2">
    <name type="scientific">Sedimenticola thiotaurini</name>
    <dbReference type="NCBI Taxonomy" id="1543721"/>
    <lineage>
        <taxon>Bacteria</taxon>
        <taxon>Pseudomonadati</taxon>
        <taxon>Pseudomonadota</taxon>
        <taxon>Gammaproteobacteria</taxon>
        <taxon>Chromatiales</taxon>
        <taxon>Sedimenticolaceae</taxon>
        <taxon>Sedimenticola</taxon>
    </lineage>
</organism>
<dbReference type="RefSeq" id="WP_046858221.1">
    <property type="nucleotide sequence ID" value="NZ_CP011412.1"/>
</dbReference>
<reference evidence="1 2" key="1">
    <citation type="journal article" date="2015" name="Genome Announc.">
        <title>Complete Genome Sequence of Sedimenticola thiotaurini Strain SIP-G1, a Polyphosphate- and Polyhydroxyalkanoate-Accumulating Sulfur-Oxidizing Gammaproteobacterium Isolated from Salt Marsh Sediments.</title>
        <authorList>
            <person name="Flood B.E."/>
            <person name="Jones D.S."/>
            <person name="Bailey J.V."/>
        </authorList>
    </citation>
    <scope>NUCLEOTIDE SEQUENCE [LARGE SCALE GENOMIC DNA]</scope>
    <source>
        <strain evidence="1 2">SIP-G1</strain>
    </source>
</reference>
<gene>
    <name evidence="1" type="ORF">AAY24_01785</name>
</gene>
<dbReference type="OrthoDB" id="7061764at2"/>
<protein>
    <recommendedName>
        <fullName evidence="3">STAS/SEC14 domain-containing protein</fullName>
    </recommendedName>
</protein>
<evidence type="ECO:0000313" key="2">
    <source>
        <dbReference type="Proteomes" id="UP000034410"/>
    </source>
</evidence>
<dbReference type="Proteomes" id="UP000034410">
    <property type="component" value="Chromosome"/>
</dbReference>
<dbReference type="KEGG" id="seds:AAY24_01785"/>
<name>A0A0F7JUM7_9GAMM</name>
<proteinExistence type="predicted"/>
<accession>A0A0F7JUM7</accession>
<keyword evidence="2" id="KW-1185">Reference proteome</keyword>
<evidence type="ECO:0000313" key="1">
    <source>
        <dbReference type="EMBL" id="AKH19282.1"/>
    </source>
</evidence>
<dbReference type="EMBL" id="CP011412">
    <property type="protein sequence ID" value="AKH19282.1"/>
    <property type="molecule type" value="Genomic_DNA"/>
</dbReference>
<dbReference type="AlphaFoldDB" id="A0A0F7JUM7"/>
<evidence type="ECO:0008006" key="3">
    <source>
        <dbReference type="Google" id="ProtNLM"/>
    </source>
</evidence>